<keyword evidence="2" id="KW-1185">Reference proteome</keyword>
<dbReference type="EMBL" id="KN824234">
    <property type="protein sequence ID" value="KIO15310.1"/>
    <property type="molecule type" value="Genomic_DNA"/>
</dbReference>
<evidence type="ECO:0000313" key="2">
    <source>
        <dbReference type="Proteomes" id="UP000054248"/>
    </source>
</evidence>
<reference evidence="1 2" key="1">
    <citation type="submission" date="2014-04" db="EMBL/GenBank/DDBJ databases">
        <authorList>
            <consortium name="DOE Joint Genome Institute"/>
            <person name="Kuo A."/>
            <person name="Girlanda M."/>
            <person name="Perotto S."/>
            <person name="Kohler A."/>
            <person name="Nagy L.G."/>
            <person name="Floudas D."/>
            <person name="Copeland A."/>
            <person name="Barry K.W."/>
            <person name="Cichocki N."/>
            <person name="Veneault-Fourrey C."/>
            <person name="LaButti K."/>
            <person name="Lindquist E.A."/>
            <person name="Lipzen A."/>
            <person name="Lundell T."/>
            <person name="Morin E."/>
            <person name="Murat C."/>
            <person name="Sun H."/>
            <person name="Tunlid A."/>
            <person name="Henrissat B."/>
            <person name="Grigoriev I.V."/>
            <person name="Hibbett D.S."/>
            <person name="Martin F."/>
            <person name="Nordberg H.P."/>
            <person name="Cantor M.N."/>
            <person name="Hua S.X."/>
        </authorList>
    </citation>
    <scope>NUCLEOTIDE SEQUENCE [LARGE SCALE GENOMIC DNA]</scope>
    <source>
        <strain evidence="1 2">MUT 4182</strain>
    </source>
</reference>
<accession>A0A0C3PLY2</accession>
<name>A0A0C3PLY2_9AGAM</name>
<reference evidence="2" key="2">
    <citation type="submission" date="2015-01" db="EMBL/GenBank/DDBJ databases">
        <title>Evolutionary Origins and Diversification of the Mycorrhizal Mutualists.</title>
        <authorList>
            <consortium name="DOE Joint Genome Institute"/>
            <consortium name="Mycorrhizal Genomics Consortium"/>
            <person name="Kohler A."/>
            <person name="Kuo A."/>
            <person name="Nagy L.G."/>
            <person name="Floudas D."/>
            <person name="Copeland A."/>
            <person name="Barry K.W."/>
            <person name="Cichocki N."/>
            <person name="Veneault-Fourrey C."/>
            <person name="LaButti K."/>
            <person name="Lindquist E.A."/>
            <person name="Lipzen A."/>
            <person name="Lundell T."/>
            <person name="Morin E."/>
            <person name="Murat C."/>
            <person name="Riley R."/>
            <person name="Ohm R."/>
            <person name="Sun H."/>
            <person name="Tunlid A."/>
            <person name="Henrissat B."/>
            <person name="Grigoriev I.V."/>
            <person name="Hibbett D.S."/>
            <person name="Martin F."/>
        </authorList>
    </citation>
    <scope>NUCLEOTIDE SEQUENCE [LARGE SCALE GENOMIC DNA]</scope>
    <source>
        <strain evidence="2">MUT 4182</strain>
    </source>
</reference>
<protein>
    <submittedName>
        <fullName evidence="1">Uncharacterized protein</fullName>
    </submittedName>
</protein>
<proteinExistence type="predicted"/>
<sequence>MSRTLGSDSLRGQVVTMDWSQKTRSTSFGYLIMVAWFAVDIRFPGRRLLMPTHPRSLYKPYWWWRSEGTTGFRETV</sequence>
<dbReference type="HOGENOM" id="CLU_2661438_0_0_1"/>
<dbReference type="Proteomes" id="UP000054248">
    <property type="component" value="Unassembled WGS sequence"/>
</dbReference>
<gene>
    <name evidence="1" type="ORF">M407DRAFT_247253</name>
</gene>
<dbReference type="AlphaFoldDB" id="A0A0C3PLY2"/>
<evidence type="ECO:0000313" key="1">
    <source>
        <dbReference type="EMBL" id="KIO15310.1"/>
    </source>
</evidence>
<organism evidence="1 2">
    <name type="scientific">Tulasnella calospora MUT 4182</name>
    <dbReference type="NCBI Taxonomy" id="1051891"/>
    <lineage>
        <taxon>Eukaryota</taxon>
        <taxon>Fungi</taxon>
        <taxon>Dikarya</taxon>
        <taxon>Basidiomycota</taxon>
        <taxon>Agaricomycotina</taxon>
        <taxon>Agaricomycetes</taxon>
        <taxon>Cantharellales</taxon>
        <taxon>Tulasnellaceae</taxon>
        <taxon>Tulasnella</taxon>
    </lineage>
</organism>
<feature type="non-terminal residue" evidence="1">
    <location>
        <position position="76"/>
    </location>
</feature>